<evidence type="ECO:0000313" key="2">
    <source>
        <dbReference type="Proteomes" id="UP001209878"/>
    </source>
</evidence>
<dbReference type="EMBL" id="JAODUO010000166">
    <property type="protein sequence ID" value="KAK2187424.1"/>
    <property type="molecule type" value="Genomic_DNA"/>
</dbReference>
<gene>
    <name evidence="1" type="ORF">NP493_166g04020</name>
</gene>
<name>A0AAD9P3C4_RIDPI</name>
<reference evidence="1" key="1">
    <citation type="journal article" date="2023" name="Mol. Biol. Evol.">
        <title>Third-Generation Sequencing Reveals the Adaptive Role of the Epigenome in Three Deep-Sea Polychaetes.</title>
        <authorList>
            <person name="Perez M."/>
            <person name="Aroh O."/>
            <person name="Sun Y."/>
            <person name="Lan Y."/>
            <person name="Juniper S.K."/>
            <person name="Young C.R."/>
            <person name="Angers B."/>
            <person name="Qian P.Y."/>
        </authorList>
    </citation>
    <scope>NUCLEOTIDE SEQUENCE</scope>
    <source>
        <strain evidence="1">R07B-5</strain>
    </source>
</reference>
<dbReference type="Proteomes" id="UP001209878">
    <property type="component" value="Unassembled WGS sequence"/>
</dbReference>
<proteinExistence type="predicted"/>
<dbReference type="AlphaFoldDB" id="A0AAD9P3C4"/>
<comment type="caution">
    <text evidence="1">The sequence shown here is derived from an EMBL/GenBank/DDBJ whole genome shotgun (WGS) entry which is preliminary data.</text>
</comment>
<keyword evidence="2" id="KW-1185">Reference proteome</keyword>
<organism evidence="1 2">
    <name type="scientific">Ridgeia piscesae</name>
    <name type="common">Tubeworm</name>
    <dbReference type="NCBI Taxonomy" id="27915"/>
    <lineage>
        <taxon>Eukaryota</taxon>
        <taxon>Metazoa</taxon>
        <taxon>Spiralia</taxon>
        <taxon>Lophotrochozoa</taxon>
        <taxon>Annelida</taxon>
        <taxon>Polychaeta</taxon>
        <taxon>Sedentaria</taxon>
        <taxon>Canalipalpata</taxon>
        <taxon>Sabellida</taxon>
        <taxon>Siboglinidae</taxon>
        <taxon>Ridgeia</taxon>
    </lineage>
</organism>
<evidence type="ECO:0000313" key="1">
    <source>
        <dbReference type="EMBL" id="KAK2187424.1"/>
    </source>
</evidence>
<accession>A0AAD9P3C4</accession>
<protein>
    <submittedName>
        <fullName evidence="1">Uncharacterized protein</fullName>
    </submittedName>
</protein>
<sequence>MVQRSKETATVYSVGDHVTVAVPRRLRLRLDPRRVFGRVVEVCHNMYKVR</sequence>